<name>F2BFT7_9NEIS</name>
<dbReference type="HOGENOM" id="CLU_212143_0_0_4"/>
<dbReference type="AlphaFoldDB" id="F2BFT7"/>
<comment type="caution">
    <text evidence="1">The sequence shown here is derived from an EMBL/GenBank/DDBJ whole genome shotgun (WGS) entry which is preliminary data.</text>
</comment>
<evidence type="ECO:0000313" key="2">
    <source>
        <dbReference type="Proteomes" id="UP000004105"/>
    </source>
</evidence>
<organism evidence="1 2">
    <name type="scientific">Neisseria bacilliformis ATCC BAA-1200</name>
    <dbReference type="NCBI Taxonomy" id="888742"/>
    <lineage>
        <taxon>Bacteria</taxon>
        <taxon>Pseudomonadati</taxon>
        <taxon>Pseudomonadota</taxon>
        <taxon>Betaproteobacteria</taxon>
        <taxon>Neisseriales</taxon>
        <taxon>Neisseriaceae</taxon>
        <taxon>Neisseria</taxon>
    </lineage>
</organism>
<dbReference type="EMBL" id="AFAY01000051">
    <property type="protein sequence ID" value="EGF08286.1"/>
    <property type="molecule type" value="Genomic_DNA"/>
</dbReference>
<reference evidence="1 2" key="1">
    <citation type="submission" date="2011-02" db="EMBL/GenBank/DDBJ databases">
        <authorList>
            <person name="Muzny D."/>
            <person name="Qin X."/>
            <person name="Deng J."/>
            <person name="Jiang H."/>
            <person name="Liu Y."/>
            <person name="Qu J."/>
            <person name="Song X.-Z."/>
            <person name="Zhang L."/>
            <person name="Thornton R."/>
            <person name="Coyle M."/>
            <person name="Francisco L."/>
            <person name="Jackson L."/>
            <person name="Javaid M."/>
            <person name="Korchina V."/>
            <person name="Kovar C."/>
            <person name="Mata R."/>
            <person name="Mathew T."/>
            <person name="Ngo R."/>
            <person name="Nguyen L."/>
            <person name="Nguyen N."/>
            <person name="Okwuonu G."/>
            <person name="Ongeri F."/>
            <person name="Pham C."/>
            <person name="Simmons D."/>
            <person name="Wilczek-Boney K."/>
            <person name="Hale W."/>
            <person name="Jakkamsetti A."/>
            <person name="Pham P."/>
            <person name="Ruth R."/>
            <person name="San Lucas F."/>
            <person name="Warren J."/>
            <person name="Zhang J."/>
            <person name="Zhao Z."/>
            <person name="Zhou C."/>
            <person name="Zhu D."/>
            <person name="Lee S."/>
            <person name="Bess C."/>
            <person name="Blankenburg K."/>
            <person name="Forbes L."/>
            <person name="Fu Q."/>
            <person name="Gubbala S."/>
            <person name="Hirani K."/>
            <person name="Jayaseelan J.C."/>
            <person name="Lara F."/>
            <person name="Munidasa M."/>
            <person name="Palculict T."/>
            <person name="Patil S."/>
            <person name="Pu L.-L."/>
            <person name="Saada N."/>
            <person name="Tang L."/>
            <person name="Weissenberger G."/>
            <person name="Zhu Y."/>
            <person name="Hemphill L."/>
            <person name="Shang Y."/>
            <person name="Youmans B."/>
            <person name="Ayvaz T."/>
            <person name="Ross M."/>
            <person name="Santibanez J."/>
            <person name="Aqrawi P."/>
            <person name="Gross S."/>
            <person name="Joshi V."/>
            <person name="Fowler G."/>
            <person name="Nazareth L."/>
            <person name="Reid J."/>
            <person name="Worley K."/>
            <person name="Petrosino J."/>
            <person name="Highlander S."/>
            <person name="Gibbs R."/>
        </authorList>
    </citation>
    <scope>NUCLEOTIDE SEQUENCE [LARGE SCALE GENOMIC DNA]</scope>
    <source>
        <strain evidence="1 2">ATCC BAA-1200</strain>
    </source>
</reference>
<gene>
    <name evidence="1" type="ORF">HMPREF9123_2594</name>
</gene>
<accession>F2BFT7</accession>
<keyword evidence="2" id="KW-1185">Reference proteome</keyword>
<sequence length="56" mass="6155">MAQATHAVCAVCRPSENAAVAAVGRAFMPDKHRQQKNVGHKCPTYGKRYYVVPNLL</sequence>
<protein>
    <submittedName>
        <fullName evidence="1">Uncharacterized protein</fullName>
    </submittedName>
</protein>
<proteinExistence type="predicted"/>
<dbReference type="Proteomes" id="UP000004105">
    <property type="component" value="Unassembled WGS sequence"/>
</dbReference>
<evidence type="ECO:0000313" key="1">
    <source>
        <dbReference type="EMBL" id="EGF08286.1"/>
    </source>
</evidence>